<dbReference type="EMBL" id="BK015631">
    <property type="protein sequence ID" value="DAE16792.1"/>
    <property type="molecule type" value="Genomic_DNA"/>
</dbReference>
<sequence length="351" mass="39778">MQMNKWDTEEGETWWRKVSGPKEYLKQVESLIRNGKCVLLQMEDVDTTFFQILRDRLLRSDSSLTFTVMDTAGCASSTDFLAALVRELGPRCTPGFLDPYGDIIKSGILAHRILQVTIPEGFPEWIKKVIDGFSKVSEAGNGSMIFLSSNPPDTDICKTVRLEEFVSSYDIQFFALHCLGPFETENSKGAYIAQLVSNLVGLDSRLAARLAGYSLYADPVSCYKGKEESGKLLSDDRIQEAIWEAQIRFVLPITEKFRRYIIKKYEDTIVRCLPADDDFGNRLEVPQDMELRHLQHFLRGEGISPFSGKDDDLFKVAYNARNDLSHLGILSSDILDRLFSMERMLDHKNGG</sequence>
<organism evidence="1">
    <name type="scientific">Siphoviridae sp. ctVii20</name>
    <dbReference type="NCBI Taxonomy" id="2825533"/>
    <lineage>
        <taxon>Viruses</taxon>
        <taxon>Duplodnaviria</taxon>
        <taxon>Heunggongvirae</taxon>
        <taxon>Uroviricota</taxon>
        <taxon>Caudoviricetes</taxon>
    </lineage>
</organism>
<evidence type="ECO:0000313" key="1">
    <source>
        <dbReference type="EMBL" id="DAE16792.1"/>
    </source>
</evidence>
<reference evidence="1" key="1">
    <citation type="journal article" date="2021" name="Proc. Natl. Acad. Sci. U.S.A.">
        <title>A Catalog of Tens of Thousands of Viruses from Human Metagenomes Reveals Hidden Associations with Chronic Diseases.</title>
        <authorList>
            <person name="Tisza M.J."/>
            <person name="Buck C.B."/>
        </authorList>
    </citation>
    <scope>NUCLEOTIDE SEQUENCE</scope>
    <source>
        <strain evidence="1">CtVii20</strain>
    </source>
</reference>
<name>A0A8S5QCI4_9CAUD</name>
<accession>A0A8S5QCI4</accession>
<proteinExistence type="predicted"/>
<protein>
    <submittedName>
        <fullName evidence="1">Uncharacterized protein</fullName>
    </submittedName>
</protein>